<keyword evidence="4" id="KW-0175">Coiled coil</keyword>
<dbReference type="Proteomes" id="UP000183190">
    <property type="component" value="Unassembled WGS sequence"/>
</dbReference>
<dbReference type="GO" id="GO:0006302">
    <property type="term" value="P:double-strand break repair"/>
    <property type="evidence" value="ECO:0007669"/>
    <property type="project" value="InterPro"/>
</dbReference>
<feature type="region of interest" description="Disordered" evidence="5">
    <location>
        <begin position="559"/>
        <end position="601"/>
    </location>
</feature>
<feature type="coiled-coil region" evidence="4">
    <location>
        <begin position="781"/>
        <end position="915"/>
    </location>
</feature>
<gene>
    <name evidence="7" type="ORF">SAMN02910265_02585</name>
</gene>
<evidence type="ECO:0000259" key="6">
    <source>
        <dbReference type="Pfam" id="PF13476"/>
    </source>
</evidence>
<dbReference type="Gene3D" id="3.40.50.300">
    <property type="entry name" value="P-loop containing nucleotide triphosphate hydrolases"/>
    <property type="match status" value="2"/>
</dbReference>
<evidence type="ECO:0000256" key="4">
    <source>
        <dbReference type="SAM" id="Coils"/>
    </source>
</evidence>
<dbReference type="GO" id="GO:0004527">
    <property type="term" value="F:exonuclease activity"/>
    <property type="evidence" value="ECO:0007669"/>
    <property type="project" value="UniProtKB-KW"/>
</dbReference>
<comment type="subunit">
    <text evidence="2">Heterodimer of SbcC and SbcD.</text>
</comment>
<sequence length="1097" mass="123038">MRPVRLEISGFGPYSGKTVLDLDSLGSKGLYLITGDTGAGKTTIFDAVTYALYGSASGTNRDDDSMLRSKYASLDTPTYVELDFEYSGKIYKVNRNPEYTRRAKRGGGVAQEPANVVFTYPDGKAVSGIRDVDAAVKDVIGLTEKQFKQIAMIAQGDFMKLITEDTGQRREILRHIFKTKNYQTLQETLKQESSALRNACESHRGSINQYVGGIVCGEDDEYAEEVTKLKEELPPVEYICEIVEKLIVRDKARAEVCTRESEELDEKLAEVNARIAKAEAREKAAAEHEKTSNMLSELQHRRKLLAEELEKENERKSELERITSELARVDAEIPEYSKIAENKRLASETERDIAENTELLIKAVESKEAAETKLEQIKVELSSLEGTGEKTVELSSQREKLEKRGEELEKLSEMIGECEKIEADVKKAEAELKEEQAEHDRLMKKSEMLCAETEKAKKRRSELEKCGEEREKLLREEENLIKRQDQLKKLSEDIEAWKKCRSDHKKAVSAYKEAADIAEKIVADYESNYRAFLDDQAGVIAAGLKSGEPCPVCGSCEHPAPAKKQVKAPSENELEELKEKADRARAEAEKRSSAASALKGKAEELERKLADNANEFLGCGSDKWAQRCEHELINCGSERNELEKKITEIENLIAERDKLTQDIASKEKQAAGILTAIAETDKKLTELRGVRDRTEGEAKQKRSDAEKKANEIICGEAAGDIRSMITSEKIRLNGQLVQNSAELAEEQKKAAHRKELEELIPECEKDISEKIQSITDHTAAKAAGESRLSELSERMAELKKRLHFESGKEAAMYADSLQKRINEIRKSFEAAEQAMKGIEKQCSEEAGKLKQLTEQLDSLGDMDSASEVAERTRLTEEKSKLTEKLRKLHTQLTMNRTALENIKGGSSELAELEERYKWVRNLADTANGKLSEQSKFMLETYIQTAYFDRIIARANERLKVMSEGQYTLVRRTEYEDKRAQVGLELDVIDHYNGSTRSVKTLSGGESFKASLSLALGLSDEIQCSAGGIKLDTMFVDEGFGSLDENSIEQAMRALNTLSEGNRLVGIISHVQALKQRIDKQIVVRKERDGGSRAELIV</sequence>
<dbReference type="GO" id="GO:0016887">
    <property type="term" value="F:ATP hydrolysis activity"/>
    <property type="evidence" value="ECO:0007669"/>
    <property type="project" value="InterPro"/>
</dbReference>
<name>A0A1H6KXZ4_RUMFL</name>
<dbReference type="Pfam" id="PF13476">
    <property type="entry name" value="AAA_23"/>
    <property type="match status" value="1"/>
</dbReference>
<evidence type="ECO:0000313" key="7">
    <source>
        <dbReference type="EMBL" id="SEH76663.1"/>
    </source>
</evidence>
<evidence type="ECO:0000256" key="5">
    <source>
        <dbReference type="SAM" id="MobiDB-lite"/>
    </source>
</evidence>
<evidence type="ECO:0000256" key="2">
    <source>
        <dbReference type="ARBA" id="ARBA00011322"/>
    </source>
</evidence>
<comment type="similarity">
    <text evidence="1">Belongs to the SMC family. SbcC subfamily.</text>
</comment>
<proteinExistence type="inferred from homology"/>
<evidence type="ECO:0000313" key="8">
    <source>
        <dbReference type="Proteomes" id="UP000183190"/>
    </source>
</evidence>
<keyword evidence="7" id="KW-0378">Hydrolase</keyword>
<accession>A0A1H6KXZ4</accession>
<dbReference type="PANTHER" id="PTHR32114">
    <property type="entry name" value="ABC TRANSPORTER ABCH.3"/>
    <property type="match status" value="1"/>
</dbReference>
<feature type="coiled-coil region" evidence="4">
    <location>
        <begin position="360"/>
        <end position="493"/>
    </location>
</feature>
<dbReference type="EMBL" id="FNWV01000010">
    <property type="protein sequence ID" value="SEH76663.1"/>
    <property type="molecule type" value="Genomic_DNA"/>
</dbReference>
<reference evidence="7 8" key="1">
    <citation type="submission" date="2016-10" db="EMBL/GenBank/DDBJ databases">
        <authorList>
            <person name="de Groot N.N."/>
        </authorList>
    </citation>
    <scope>NUCLEOTIDE SEQUENCE [LARGE SCALE GENOMIC DNA]</scope>
    <source>
        <strain evidence="7 8">YAD2003</strain>
    </source>
</reference>
<evidence type="ECO:0000256" key="1">
    <source>
        <dbReference type="ARBA" id="ARBA00006930"/>
    </source>
</evidence>
<feature type="domain" description="Rad50/SbcC-type AAA" evidence="6">
    <location>
        <begin position="5"/>
        <end position="233"/>
    </location>
</feature>
<protein>
    <recommendedName>
        <fullName evidence="3">Nuclease SbcCD subunit C</fullName>
    </recommendedName>
</protein>
<dbReference type="AlphaFoldDB" id="A0A1H6KXZ4"/>
<organism evidence="7 8">
    <name type="scientific">Ruminococcus flavefaciens</name>
    <dbReference type="NCBI Taxonomy" id="1265"/>
    <lineage>
        <taxon>Bacteria</taxon>
        <taxon>Bacillati</taxon>
        <taxon>Bacillota</taxon>
        <taxon>Clostridia</taxon>
        <taxon>Eubacteriales</taxon>
        <taxon>Oscillospiraceae</taxon>
        <taxon>Ruminococcus</taxon>
    </lineage>
</organism>
<dbReference type="Pfam" id="PF13558">
    <property type="entry name" value="SbcC_Walker_B"/>
    <property type="match status" value="1"/>
</dbReference>
<dbReference type="SUPFAM" id="SSF52540">
    <property type="entry name" value="P-loop containing nucleoside triphosphate hydrolases"/>
    <property type="match status" value="2"/>
</dbReference>
<keyword evidence="7" id="KW-0540">Nuclease</keyword>
<dbReference type="PANTHER" id="PTHR32114:SF2">
    <property type="entry name" value="ABC TRANSPORTER ABCH.3"/>
    <property type="match status" value="1"/>
</dbReference>
<evidence type="ECO:0000256" key="3">
    <source>
        <dbReference type="ARBA" id="ARBA00013368"/>
    </source>
</evidence>
<keyword evidence="7" id="KW-0269">Exonuclease</keyword>
<dbReference type="InterPro" id="IPR038729">
    <property type="entry name" value="Rad50/SbcC_AAA"/>
</dbReference>
<feature type="compositionally biased region" description="Basic and acidic residues" evidence="5">
    <location>
        <begin position="575"/>
        <end position="592"/>
    </location>
</feature>
<dbReference type="InterPro" id="IPR027417">
    <property type="entry name" value="P-loop_NTPase"/>
</dbReference>
<dbReference type="RefSeq" id="WP_074718080.1">
    <property type="nucleotide sequence ID" value="NZ_FNWV01000010.1"/>
</dbReference>
<feature type="coiled-coil region" evidence="4">
    <location>
        <begin position="254"/>
        <end position="322"/>
    </location>
</feature>